<dbReference type="Gene3D" id="3.40.190.10">
    <property type="entry name" value="Periplasmic binding protein-like II"/>
    <property type="match status" value="2"/>
</dbReference>
<dbReference type="PROSITE" id="PS51257">
    <property type="entry name" value="PROKAR_LIPOPROTEIN"/>
    <property type="match status" value="1"/>
</dbReference>
<gene>
    <name evidence="3" type="ORF">SYNTR_1337</name>
</gene>
<feature type="domain" description="ABC-type glycine betaine transport system substrate-binding" evidence="2">
    <location>
        <begin position="187"/>
        <end position="315"/>
    </location>
</feature>
<reference evidence="4" key="1">
    <citation type="journal article" date="2019" name="Microbiology">
        <title>Complete Genome Sequence of an Uncultured Bacterium of the Candidate Phylum Bipolaricaulota.</title>
        <authorList>
            <person name="Kadnikov V.V."/>
            <person name="Mardanov A.V."/>
            <person name="Beletsky A.V."/>
            <person name="Frank Y.A."/>
            <person name="Karnachuk O.V."/>
            <person name="Ravin N.V."/>
        </authorList>
    </citation>
    <scope>NUCLEOTIDE SEQUENCE [LARGE SCALE GENOMIC DNA]</scope>
</reference>
<evidence type="ECO:0000313" key="3">
    <source>
        <dbReference type="EMBL" id="QGT99930.1"/>
    </source>
</evidence>
<name>A0A6I6DHY6_9FIRM</name>
<proteinExistence type="predicted"/>
<feature type="signal peptide" evidence="1">
    <location>
        <begin position="1"/>
        <end position="33"/>
    </location>
</feature>
<dbReference type="SUPFAM" id="SSF53850">
    <property type="entry name" value="Periplasmic binding protein-like II"/>
    <property type="match status" value="2"/>
</dbReference>
<evidence type="ECO:0000313" key="4">
    <source>
        <dbReference type="Proteomes" id="UP000426444"/>
    </source>
</evidence>
<feature type="domain" description="ABC-type glycine betaine transport system substrate-binding" evidence="2">
    <location>
        <begin position="39"/>
        <end position="172"/>
    </location>
</feature>
<dbReference type="InterPro" id="IPR007210">
    <property type="entry name" value="ABC_Gly_betaine_transp_sub-bd"/>
</dbReference>
<evidence type="ECO:0000259" key="2">
    <source>
        <dbReference type="Pfam" id="PF04069"/>
    </source>
</evidence>
<dbReference type="AlphaFoldDB" id="A0A6I6DHY6"/>
<protein>
    <submittedName>
        <fullName evidence="3">ABC transporter, substrate-binding protein (Cluster 13, osmolytes)</fullName>
    </submittedName>
</protein>
<feature type="chain" id="PRO_5026352000" evidence="1">
    <location>
        <begin position="34"/>
        <end position="317"/>
    </location>
</feature>
<dbReference type="KEGG" id="salq:SYNTR_1337"/>
<dbReference type="Pfam" id="PF04069">
    <property type="entry name" value="OpuAC"/>
    <property type="match status" value="2"/>
</dbReference>
<dbReference type="GO" id="GO:0043190">
    <property type="term" value="C:ATP-binding cassette (ABC) transporter complex"/>
    <property type="evidence" value="ECO:0007669"/>
    <property type="project" value="InterPro"/>
</dbReference>
<dbReference type="RefSeq" id="WP_243140152.1">
    <property type="nucleotide sequence ID" value="NZ_CP046457.1"/>
</dbReference>
<keyword evidence="4" id="KW-1185">Reference proteome</keyword>
<evidence type="ECO:0000256" key="1">
    <source>
        <dbReference type="SAM" id="SignalP"/>
    </source>
</evidence>
<organism evidence="3 4">
    <name type="scientific">Candidatus Syntrophocurvum alkaliphilum</name>
    <dbReference type="NCBI Taxonomy" id="2293317"/>
    <lineage>
        <taxon>Bacteria</taxon>
        <taxon>Bacillati</taxon>
        <taxon>Bacillota</taxon>
        <taxon>Clostridia</taxon>
        <taxon>Eubacteriales</taxon>
        <taxon>Syntrophomonadaceae</taxon>
        <taxon>Candidatus Syntrophocurvum</taxon>
    </lineage>
</organism>
<keyword evidence="1" id="KW-0732">Signal</keyword>
<dbReference type="EMBL" id="CP046457">
    <property type="protein sequence ID" value="QGT99930.1"/>
    <property type="molecule type" value="Genomic_DNA"/>
</dbReference>
<dbReference type="GO" id="GO:0022857">
    <property type="term" value="F:transmembrane transporter activity"/>
    <property type="evidence" value="ECO:0007669"/>
    <property type="project" value="InterPro"/>
</dbReference>
<dbReference type="Proteomes" id="UP000426444">
    <property type="component" value="Chromosome"/>
</dbReference>
<sequence>MLSLKQSKKMTTLVAIISVFALLLVGCAGQAGAPGEIDDWVFATDHEFSVRPDGLPELVQVYGFEFDDVEVMDLGITYGALREHQVAAAMGFSTDGRIAAFDLVNLVDDKNFFPVYNPAPVVRTDVIEQYPELEELMQPVSDALDTDTMLELNASVDVDGKDVTQVAVDWLNSEGILTGEQAENAGEISVGSKEFTEQLLLGAITIAVLEDAGFDVEDNTNLSGSVVVREALLNGDVDIYWEYTGTAWLTYLEHEEAITDSQECYEAVKQEDLEKNDLVWLDYAPFNNTYTIMMRQADADALGIESISDLADHINER</sequence>
<accession>A0A6I6DHY6</accession>